<sequence length="96" mass="11040">MKTIKTLSIFILALLGLAGIISVFSEGFIPFLYIAFGFLFLYYLVVYLGLTFLYRKDNVFLKYVLITLFCMPLAWALFNPTGLFEFLLQGVDVNFQ</sequence>
<dbReference type="Proteomes" id="UP000245667">
    <property type="component" value="Unassembled WGS sequence"/>
</dbReference>
<dbReference type="Proteomes" id="UP000651837">
    <property type="component" value="Unassembled WGS sequence"/>
</dbReference>
<comment type="caution">
    <text evidence="3">The sequence shown here is derived from an EMBL/GenBank/DDBJ whole genome shotgun (WGS) entry which is preliminary data.</text>
</comment>
<keyword evidence="5" id="KW-1185">Reference proteome</keyword>
<dbReference type="EMBL" id="QGGQ01000010">
    <property type="protein sequence ID" value="PWK21772.1"/>
    <property type="molecule type" value="Genomic_DNA"/>
</dbReference>
<keyword evidence="1" id="KW-0472">Membrane</keyword>
<feature type="transmembrane region" description="Helical" evidence="1">
    <location>
        <begin position="31"/>
        <end position="53"/>
    </location>
</feature>
<dbReference type="EMBL" id="JACWLN010000008">
    <property type="protein sequence ID" value="MBD1262082.1"/>
    <property type="molecule type" value="Genomic_DNA"/>
</dbReference>
<reference evidence="2 5" key="2">
    <citation type="submission" date="2020-07" db="EMBL/GenBank/DDBJ databases">
        <title>The draft genome sequence of Maribacter polysiphoniae KCTC 22021.</title>
        <authorList>
            <person name="Mu L."/>
        </authorList>
    </citation>
    <scope>NUCLEOTIDE SEQUENCE [LARGE SCALE GENOMIC DNA]</scope>
    <source>
        <strain evidence="2 5">KCTC 22021</strain>
    </source>
</reference>
<proteinExistence type="predicted"/>
<feature type="transmembrane region" description="Helical" evidence="1">
    <location>
        <begin position="7"/>
        <end position="25"/>
    </location>
</feature>
<accession>A0A316DWS1</accession>
<evidence type="ECO:0000313" key="5">
    <source>
        <dbReference type="Proteomes" id="UP000651837"/>
    </source>
</evidence>
<name>A0A316DWS1_9FLAO</name>
<evidence type="ECO:0000313" key="3">
    <source>
        <dbReference type="EMBL" id="PWK21772.1"/>
    </source>
</evidence>
<keyword evidence="1" id="KW-0812">Transmembrane</keyword>
<evidence type="ECO:0000313" key="4">
    <source>
        <dbReference type="Proteomes" id="UP000245667"/>
    </source>
</evidence>
<organism evidence="3 4">
    <name type="scientific">Maribacter polysiphoniae</name>
    <dbReference type="NCBI Taxonomy" id="429344"/>
    <lineage>
        <taxon>Bacteria</taxon>
        <taxon>Pseudomonadati</taxon>
        <taxon>Bacteroidota</taxon>
        <taxon>Flavobacteriia</taxon>
        <taxon>Flavobacteriales</taxon>
        <taxon>Flavobacteriaceae</taxon>
        <taxon>Maribacter</taxon>
    </lineage>
</organism>
<reference evidence="3 4" key="1">
    <citation type="submission" date="2018-05" db="EMBL/GenBank/DDBJ databases">
        <title>Genomic Encyclopedia of Archaeal and Bacterial Type Strains, Phase II (KMG-II): from individual species to whole genera.</title>
        <authorList>
            <person name="Goeker M."/>
        </authorList>
    </citation>
    <scope>NUCLEOTIDE SEQUENCE [LARGE SCALE GENOMIC DNA]</scope>
    <source>
        <strain evidence="3 4">DSM 23514</strain>
    </source>
</reference>
<dbReference type="AlphaFoldDB" id="A0A316DWS1"/>
<gene>
    <name evidence="2" type="ORF">HZY62_15880</name>
    <name evidence="3" type="ORF">LX92_03552</name>
</gene>
<keyword evidence="1" id="KW-1133">Transmembrane helix</keyword>
<dbReference type="RefSeq" id="WP_109653444.1">
    <property type="nucleotide sequence ID" value="NZ_JACWLN010000008.1"/>
</dbReference>
<protein>
    <submittedName>
        <fullName evidence="3">Uncharacterized protein</fullName>
    </submittedName>
</protein>
<evidence type="ECO:0000256" key="1">
    <source>
        <dbReference type="SAM" id="Phobius"/>
    </source>
</evidence>
<feature type="transmembrane region" description="Helical" evidence="1">
    <location>
        <begin position="60"/>
        <end position="78"/>
    </location>
</feature>
<evidence type="ECO:0000313" key="2">
    <source>
        <dbReference type="EMBL" id="MBD1262082.1"/>
    </source>
</evidence>